<evidence type="ECO:0000256" key="2">
    <source>
        <dbReference type="ARBA" id="ARBA00011926"/>
    </source>
</evidence>
<keyword evidence="4" id="KW-0507">mRNA processing</keyword>
<evidence type="ECO:0000256" key="5">
    <source>
        <dbReference type="ARBA" id="ARBA00022679"/>
    </source>
</evidence>
<feature type="domain" description="MRNA cap 0 methyltransferase" evidence="12">
    <location>
        <begin position="1"/>
        <end position="279"/>
    </location>
</feature>
<accession>A0A7S4NZG5</accession>
<organism evidence="13">
    <name type="scientific">Guillardia theta</name>
    <name type="common">Cryptophyte</name>
    <name type="synonym">Cryptomonas phi</name>
    <dbReference type="NCBI Taxonomy" id="55529"/>
    <lineage>
        <taxon>Eukaryota</taxon>
        <taxon>Cryptophyceae</taxon>
        <taxon>Pyrenomonadales</taxon>
        <taxon>Geminigeraceae</taxon>
        <taxon>Guillardia</taxon>
    </lineage>
</organism>
<keyword evidence="3" id="KW-0489">Methyltransferase</keyword>
<dbReference type="AlphaFoldDB" id="A0A7S4NZG5"/>
<evidence type="ECO:0000256" key="9">
    <source>
        <dbReference type="ARBA" id="ARBA00023242"/>
    </source>
</evidence>
<sequence length="279" mass="31087">MLIASAVRPMYSILDLACGKGGDLPKWAKQEIGHYVGVDIAYKSITDAIQRYNGQQNRAGCNFPAIWCAGNFCKSNFFQELEKVEKGVRFDAVSCQFAIHYSWTSEQDARTALKNAARRLKPGGLFVGTTTDANVLVKKLQDAPGLNFGNSLYSVEFLPKKGVAAADFDKTFSDHSPFGIRYRFYLKDAVDDCEECLVHFPTFRKIAMEVGLELVEHINLHDFFERATTKSSKKAVRHQLLSARLGLTSTAKHRPPQANESPRQAKYNLRGPMGGARLS</sequence>
<comment type="catalytic activity">
    <reaction evidence="10">
        <text>a 5'-end (5'-triphosphoguanosine)-ribonucleoside in mRNA + S-adenosyl-L-methionine = a 5'-end (N(7)-methyl 5'-triphosphoguanosine)-ribonucleoside in mRNA + S-adenosyl-L-homocysteine</text>
        <dbReference type="Rhea" id="RHEA:67008"/>
        <dbReference type="Rhea" id="RHEA-COMP:17166"/>
        <dbReference type="Rhea" id="RHEA-COMP:17167"/>
        <dbReference type="ChEBI" id="CHEBI:57856"/>
        <dbReference type="ChEBI" id="CHEBI:59789"/>
        <dbReference type="ChEBI" id="CHEBI:156461"/>
        <dbReference type="ChEBI" id="CHEBI:167617"/>
        <dbReference type="EC" id="2.1.1.56"/>
    </reaction>
</comment>
<evidence type="ECO:0000259" key="12">
    <source>
        <dbReference type="PROSITE" id="PS51562"/>
    </source>
</evidence>
<dbReference type="CDD" id="cd02440">
    <property type="entry name" value="AdoMet_MTases"/>
    <property type="match status" value="1"/>
</dbReference>
<dbReference type="GO" id="GO:0005634">
    <property type="term" value="C:nucleus"/>
    <property type="evidence" value="ECO:0007669"/>
    <property type="project" value="UniProtKB-SubCell"/>
</dbReference>
<dbReference type="PANTHER" id="PTHR12189">
    <property type="entry name" value="MRNA GUANINE-7- METHYLTRANSFERASE"/>
    <property type="match status" value="1"/>
</dbReference>
<dbReference type="PROSITE" id="PS51562">
    <property type="entry name" value="RNA_CAP0_MT"/>
    <property type="match status" value="1"/>
</dbReference>
<dbReference type="InterPro" id="IPR029063">
    <property type="entry name" value="SAM-dependent_MTases_sf"/>
</dbReference>
<dbReference type="GO" id="GO:0004482">
    <property type="term" value="F:mRNA 5'-cap (guanine-N7-)-methyltransferase activity"/>
    <property type="evidence" value="ECO:0007669"/>
    <property type="project" value="UniProtKB-EC"/>
</dbReference>
<gene>
    <name evidence="13" type="ORF">GTHE00462_LOCUS24735</name>
</gene>
<comment type="subcellular location">
    <subcellularLocation>
        <location evidence="1">Nucleus</location>
    </subcellularLocation>
</comment>
<dbReference type="InterPro" id="IPR004971">
    <property type="entry name" value="mRNA_G-N7_MeTrfase_dom"/>
</dbReference>
<evidence type="ECO:0000256" key="11">
    <source>
        <dbReference type="SAM" id="MobiDB-lite"/>
    </source>
</evidence>
<evidence type="ECO:0000256" key="7">
    <source>
        <dbReference type="ARBA" id="ARBA00022884"/>
    </source>
</evidence>
<keyword evidence="6" id="KW-0949">S-adenosyl-L-methionine</keyword>
<evidence type="ECO:0000256" key="10">
    <source>
        <dbReference type="ARBA" id="ARBA00044712"/>
    </source>
</evidence>
<keyword evidence="5" id="KW-0808">Transferase</keyword>
<protein>
    <recommendedName>
        <fullName evidence="2">mRNA (guanine-N(7))-methyltransferase</fullName>
        <ecNumber evidence="2">2.1.1.56</ecNumber>
    </recommendedName>
</protein>
<feature type="region of interest" description="Disordered" evidence="11">
    <location>
        <begin position="247"/>
        <end position="279"/>
    </location>
</feature>
<dbReference type="Pfam" id="PF03291">
    <property type="entry name" value="mRNA_G-N7_MeTrfase"/>
    <property type="match status" value="1"/>
</dbReference>
<evidence type="ECO:0000256" key="1">
    <source>
        <dbReference type="ARBA" id="ARBA00004123"/>
    </source>
</evidence>
<dbReference type="InterPro" id="IPR039753">
    <property type="entry name" value="RG7MT1"/>
</dbReference>
<dbReference type="Gene3D" id="3.40.50.150">
    <property type="entry name" value="Vaccinia Virus protein VP39"/>
    <property type="match status" value="1"/>
</dbReference>
<dbReference type="EMBL" id="HBKN01031792">
    <property type="protein sequence ID" value="CAE2316840.1"/>
    <property type="molecule type" value="Transcribed_RNA"/>
</dbReference>
<keyword evidence="7" id="KW-0694">RNA-binding</keyword>
<evidence type="ECO:0000256" key="8">
    <source>
        <dbReference type="ARBA" id="ARBA00023042"/>
    </source>
</evidence>
<dbReference type="PANTHER" id="PTHR12189:SF2">
    <property type="entry name" value="MRNA CAP GUANINE-N7 METHYLTRANSFERASE"/>
    <property type="match status" value="1"/>
</dbReference>
<evidence type="ECO:0000256" key="3">
    <source>
        <dbReference type="ARBA" id="ARBA00022603"/>
    </source>
</evidence>
<keyword evidence="9" id="KW-0539">Nucleus</keyword>
<evidence type="ECO:0000256" key="4">
    <source>
        <dbReference type="ARBA" id="ARBA00022664"/>
    </source>
</evidence>
<reference evidence="13" key="1">
    <citation type="submission" date="2021-01" db="EMBL/GenBank/DDBJ databases">
        <authorList>
            <person name="Corre E."/>
            <person name="Pelletier E."/>
            <person name="Niang G."/>
            <person name="Scheremetjew M."/>
            <person name="Finn R."/>
            <person name="Kale V."/>
            <person name="Holt S."/>
            <person name="Cochrane G."/>
            <person name="Meng A."/>
            <person name="Brown T."/>
            <person name="Cohen L."/>
        </authorList>
    </citation>
    <scope>NUCLEOTIDE SEQUENCE</scope>
    <source>
        <strain evidence="13">CCMP 2712</strain>
    </source>
</reference>
<dbReference type="SUPFAM" id="SSF53335">
    <property type="entry name" value="S-adenosyl-L-methionine-dependent methyltransferases"/>
    <property type="match status" value="1"/>
</dbReference>
<evidence type="ECO:0000256" key="6">
    <source>
        <dbReference type="ARBA" id="ARBA00022691"/>
    </source>
</evidence>
<proteinExistence type="predicted"/>
<dbReference type="EC" id="2.1.1.56" evidence="2"/>
<dbReference type="InterPro" id="IPR016899">
    <property type="entry name" value="mRNA_G-N7_MeTrfase_euk"/>
</dbReference>
<evidence type="ECO:0000313" key="13">
    <source>
        <dbReference type="EMBL" id="CAE2316840.1"/>
    </source>
</evidence>
<keyword evidence="8" id="KW-0506">mRNA capping</keyword>
<dbReference type="PIRSF" id="PIRSF028762">
    <property type="entry name" value="ABD1"/>
    <property type="match status" value="1"/>
</dbReference>
<dbReference type="GO" id="GO:0003723">
    <property type="term" value="F:RNA binding"/>
    <property type="evidence" value="ECO:0007669"/>
    <property type="project" value="UniProtKB-KW"/>
</dbReference>
<name>A0A7S4NZG5_GUITH</name>